<name>A0A017RRT5_9CLOT</name>
<comment type="caution">
    <text evidence="1">The sequence shown here is derived from an EMBL/GenBank/DDBJ whole genome shotgun (WGS) entry which is preliminary data.</text>
</comment>
<keyword evidence="2" id="KW-1185">Reference proteome</keyword>
<protein>
    <submittedName>
        <fullName evidence="1">Uncharacterized protein</fullName>
    </submittedName>
</protein>
<dbReference type="EMBL" id="AZQP01000069">
    <property type="protein sequence ID" value="EYE87311.1"/>
    <property type="molecule type" value="Genomic_DNA"/>
</dbReference>
<organism evidence="1 2">
    <name type="scientific">Fervidicella metallireducens AeB</name>
    <dbReference type="NCBI Taxonomy" id="1403537"/>
    <lineage>
        <taxon>Bacteria</taxon>
        <taxon>Bacillati</taxon>
        <taxon>Bacillota</taxon>
        <taxon>Clostridia</taxon>
        <taxon>Eubacteriales</taxon>
        <taxon>Clostridiaceae</taxon>
        <taxon>Fervidicella</taxon>
    </lineage>
</organism>
<accession>A0A017RRT5</accession>
<dbReference type="STRING" id="1403537.Q428_13975"/>
<dbReference type="Proteomes" id="UP000019681">
    <property type="component" value="Unassembled WGS sequence"/>
</dbReference>
<gene>
    <name evidence="1" type="ORF">Q428_13975</name>
</gene>
<evidence type="ECO:0000313" key="2">
    <source>
        <dbReference type="Proteomes" id="UP000019681"/>
    </source>
</evidence>
<sequence>MPQYFKVVDKKEKWKESALNDIQINKLKGIMDKCPVKAIDFRREEIIFKNSNRNIKCN</sequence>
<reference evidence="1 2" key="1">
    <citation type="journal article" date="2014" name="Genome Announc.">
        <title>Draft Genome Sequence of Fervidicella metallireducens Strain AeBT, an Iron-Reducing Thermoanaerobe from the Great Artesian Basin.</title>
        <authorList>
            <person name="Patel B.K."/>
        </authorList>
    </citation>
    <scope>NUCLEOTIDE SEQUENCE [LARGE SCALE GENOMIC DNA]</scope>
    <source>
        <strain evidence="1 2">AeB</strain>
    </source>
</reference>
<evidence type="ECO:0000313" key="1">
    <source>
        <dbReference type="EMBL" id="EYE87311.1"/>
    </source>
</evidence>
<proteinExistence type="predicted"/>
<dbReference type="AlphaFoldDB" id="A0A017RRT5"/>